<accession>A0A7Y0UGG5</accession>
<comment type="caution">
    <text evidence="1">The sequence shown here is derived from an EMBL/GenBank/DDBJ whole genome shotgun (WGS) entry which is preliminary data.</text>
</comment>
<dbReference type="EMBL" id="JABCUI010000001">
    <property type="protein sequence ID" value="NMW86865.1"/>
    <property type="molecule type" value="Genomic_DNA"/>
</dbReference>
<dbReference type="Pfam" id="PF10698">
    <property type="entry name" value="DUF2505"/>
    <property type="match status" value="1"/>
</dbReference>
<evidence type="ECO:0000313" key="2">
    <source>
        <dbReference type="Proteomes" id="UP000553981"/>
    </source>
</evidence>
<dbReference type="InterPro" id="IPR019639">
    <property type="entry name" value="DUF2505"/>
</dbReference>
<sequence>MKLQESLDMKFTQTLVYSGFRAQVTEMLKNPEYYKKRWAALDDCAQVDLSLTENRIRVSSTVSVSAENLEQLANKLNSGLNLKVVEVWDLNQSGWVENGTMSGSMAGVPVKFSATMVANSGSIPQSDTEITLEGEVTCAIPFFAAGVERAVIKTIQNAFTKETAKADEFLL</sequence>
<dbReference type="Proteomes" id="UP000553981">
    <property type="component" value="Unassembled WGS sequence"/>
</dbReference>
<organism evidence="1 2">
    <name type="scientific">Mobiluncus curtisii</name>
    <dbReference type="NCBI Taxonomy" id="2051"/>
    <lineage>
        <taxon>Bacteria</taxon>
        <taxon>Bacillati</taxon>
        <taxon>Actinomycetota</taxon>
        <taxon>Actinomycetes</taxon>
        <taxon>Actinomycetales</taxon>
        <taxon>Actinomycetaceae</taxon>
        <taxon>Mobiluncus</taxon>
    </lineage>
</organism>
<reference evidence="1 2" key="1">
    <citation type="submission" date="2020-04" db="EMBL/GenBank/DDBJ databases">
        <title>Antimicrobial susceptibility and clonality of vaginal-derived multi-drug resistant Mobiluncus isolates in China.</title>
        <authorList>
            <person name="Zhang X."/>
        </authorList>
    </citation>
    <scope>NUCLEOTIDE SEQUENCE [LARGE SCALE GENOMIC DNA]</scope>
    <source>
        <strain evidence="1 2">19</strain>
    </source>
</reference>
<proteinExistence type="predicted"/>
<evidence type="ECO:0000313" key="1">
    <source>
        <dbReference type="EMBL" id="NMW86865.1"/>
    </source>
</evidence>
<protein>
    <submittedName>
        <fullName evidence="1">DUF2505 domain-containing protein</fullName>
    </submittedName>
</protein>
<gene>
    <name evidence="1" type="ORF">HHJ67_03745</name>
</gene>
<name>A0A7Y0UGG5_9ACTO</name>
<dbReference type="AlphaFoldDB" id="A0A7Y0UGG5"/>
<dbReference type="RefSeq" id="WP_004008048.1">
    <property type="nucleotide sequence ID" value="NZ_VTAD01000009.1"/>
</dbReference>